<gene>
    <name evidence="3" type="ORF">Vretifemale_5835</name>
    <name evidence="4" type="ORF">Vretimale_5740</name>
</gene>
<dbReference type="OrthoDB" id="1470350at2759"/>
<dbReference type="Proteomes" id="UP000747110">
    <property type="component" value="Unassembled WGS sequence"/>
</dbReference>
<name>A0A8J4FKQ6_9CHLO</name>
<comment type="caution">
    <text evidence="3">The sequence shown here is derived from an EMBL/GenBank/DDBJ whole genome shotgun (WGS) entry which is preliminary data.</text>
</comment>
<keyword evidence="1" id="KW-0472">Membrane</keyword>
<dbReference type="Proteomes" id="UP000722791">
    <property type="component" value="Unassembled WGS sequence"/>
</dbReference>
<dbReference type="PANTHER" id="PTHR36459">
    <property type="entry name" value="ORF"/>
    <property type="match status" value="1"/>
</dbReference>
<accession>A0A8J4FKQ6</accession>
<dbReference type="GO" id="GO:0006629">
    <property type="term" value="P:lipid metabolic process"/>
    <property type="evidence" value="ECO:0007669"/>
    <property type="project" value="InterPro"/>
</dbReference>
<organism evidence="3 5">
    <name type="scientific">Volvox reticuliferus</name>
    <dbReference type="NCBI Taxonomy" id="1737510"/>
    <lineage>
        <taxon>Eukaryota</taxon>
        <taxon>Viridiplantae</taxon>
        <taxon>Chlorophyta</taxon>
        <taxon>core chlorophytes</taxon>
        <taxon>Chlorophyceae</taxon>
        <taxon>CS clade</taxon>
        <taxon>Chlamydomonadales</taxon>
        <taxon>Volvocaceae</taxon>
        <taxon>Volvox</taxon>
    </lineage>
</organism>
<protein>
    <recommendedName>
        <fullName evidence="2">Fatty acid desaturase domain-containing protein</fullName>
    </recommendedName>
</protein>
<feature type="transmembrane region" description="Helical" evidence="1">
    <location>
        <begin position="226"/>
        <end position="245"/>
    </location>
</feature>
<keyword evidence="5" id="KW-1185">Reference proteome</keyword>
<dbReference type="InterPro" id="IPR005804">
    <property type="entry name" value="FA_desaturase_dom"/>
</dbReference>
<dbReference type="EMBL" id="BNCQ01000008">
    <property type="protein sequence ID" value="GIM00830.1"/>
    <property type="molecule type" value="Genomic_DNA"/>
</dbReference>
<dbReference type="EMBL" id="BNCP01000008">
    <property type="protein sequence ID" value="GIL76125.1"/>
    <property type="molecule type" value="Genomic_DNA"/>
</dbReference>
<evidence type="ECO:0000259" key="2">
    <source>
        <dbReference type="Pfam" id="PF00487"/>
    </source>
</evidence>
<feature type="domain" description="Fatty acid desaturase" evidence="2">
    <location>
        <begin position="91"/>
        <end position="299"/>
    </location>
</feature>
<dbReference type="PANTHER" id="PTHR36459:SF1">
    <property type="entry name" value="FATTY ACID DESATURASE DOMAIN-CONTAINING PROTEIN-RELATED"/>
    <property type="match status" value="1"/>
</dbReference>
<feature type="transmembrane region" description="Helical" evidence="1">
    <location>
        <begin position="59"/>
        <end position="78"/>
    </location>
</feature>
<evidence type="ECO:0000313" key="4">
    <source>
        <dbReference type="EMBL" id="GIM00830.1"/>
    </source>
</evidence>
<feature type="transmembrane region" description="Helical" evidence="1">
    <location>
        <begin position="199"/>
        <end position="220"/>
    </location>
</feature>
<sequence>MNERVSTPTPCDSTREVYQAAKLAQKDMDTPRAEYLFKIPDPLIKPLYEMLTDVRDEPILHLVCNQLMIVIPSVLILYMYNRSHLLGLVYLALNYGLFLQRYMLTLHFTEHRPLFKQRYGVLNLIIPYVMCNFYGVPCGFYRLHHVVMHHVEDNASPGDLTSTEALQRDSFRHFVRYWVRFWLCTWVELPAYAARKGRYAQASLCVICAVAYWLAVSGLWRINWVATLWSLVVPFFVSTFALMFGNWSQHIFVDPDEPHNTYRSTYNCVACPDNVRTYNDGYHIIHHLNSRLHWSELPQRFIDILGAHDENDALVFRGIGFFDVGLLVFTRQLGKLATCIVPCGPRQAKRNHDEWVALLRHRLRPAQAKSSSSPDLRIKTS</sequence>
<feature type="transmembrane region" description="Helical" evidence="1">
    <location>
        <begin position="124"/>
        <end position="143"/>
    </location>
</feature>
<evidence type="ECO:0000313" key="3">
    <source>
        <dbReference type="EMBL" id="GIL76125.1"/>
    </source>
</evidence>
<feature type="transmembrane region" description="Helical" evidence="1">
    <location>
        <begin position="85"/>
        <end position="104"/>
    </location>
</feature>
<keyword evidence="1" id="KW-0812">Transmembrane</keyword>
<keyword evidence="1" id="KW-1133">Transmembrane helix</keyword>
<dbReference type="Pfam" id="PF00487">
    <property type="entry name" value="FA_desaturase"/>
    <property type="match status" value="1"/>
</dbReference>
<evidence type="ECO:0000256" key="1">
    <source>
        <dbReference type="SAM" id="Phobius"/>
    </source>
</evidence>
<dbReference type="AlphaFoldDB" id="A0A8J4FKQ6"/>
<reference evidence="3" key="1">
    <citation type="journal article" date="2021" name="Proc. Natl. Acad. Sci. U.S.A.">
        <title>Three genomes in the algal genus Volvox reveal the fate of a haploid sex-determining region after a transition to homothallism.</title>
        <authorList>
            <person name="Yamamoto K."/>
            <person name="Hamaji T."/>
            <person name="Kawai-Toyooka H."/>
            <person name="Matsuzaki R."/>
            <person name="Takahashi F."/>
            <person name="Nishimura Y."/>
            <person name="Kawachi M."/>
            <person name="Noguchi H."/>
            <person name="Minakuchi Y."/>
            <person name="Umen J.G."/>
            <person name="Toyoda A."/>
            <person name="Nozaki H."/>
        </authorList>
    </citation>
    <scope>NUCLEOTIDE SEQUENCE</scope>
    <source>
        <strain evidence="4">NIES-3785</strain>
        <strain evidence="3">NIES-3786</strain>
    </source>
</reference>
<proteinExistence type="predicted"/>
<evidence type="ECO:0000313" key="5">
    <source>
        <dbReference type="Proteomes" id="UP000747110"/>
    </source>
</evidence>